<feature type="coiled-coil region" evidence="3">
    <location>
        <begin position="273"/>
        <end position="303"/>
    </location>
</feature>
<dbReference type="GO" id="GO:0030313">
    <property type="term" value="C:cell envelope"/>
    <property type="evidence" value="ECO:0007669"/>
    <property type="project" value="UniProtKB-SubCell"/>
</dbReference>
<dbReference type="EMBL" id="DVFJ01000027">
    <property type="protein sequence ID" value="HIQ72004.1"/>
    <property type="molecule type" value="Genomic_DNA"/>
</dbReference>
<evidence type="ECO:0000256" key="4">
    <source>
        <dbReference type="SAM" id="SignalP"/>
    </source>
</evidence>
<protein>
    <submittedName>
        <fullName evidence="7">Biotin/lipoyl-binding protein</fullName>
    </submittedName>
</protein>
<evidence type="ECO:0000259" key="6">
    <source>
        <dbReference type="Pfam" id="PF25973"/>
    </source>
</evidence>
<dbReference type="Gene3D" id="2.40.420.20">
    <property type="match status" value="1"/>
</dbReference>
<feature type="domain" description="CzcB-like barrel-sandwich hybrid" evidence="6">
    <location>
        <begin position="243"/>
        <end position="329"/>
    </location>
</feature>
<comment type="caution">
    <text evidence="7">The sequence shown here is derived from an EMBL/GenBank/DDBJ whole genome shotgun (WGS) entry which is preliminary data.</text>
</comment>
<dbReference type="Pfam" id="PF25973">
    <property type="entry name" value="BSH_CzcB"/>
    <property type="match status" value="1"/>
</dbReference>
<keyword evidence="4" id="KW-0732">Signal</keyword>
<feature type="coiled-coil region" evidence="3">
    <location>
        <begin position="95"/>
        <end position="122"/>
    </location>
</feature>
<dbReference type="Gene3D" id="1.10.287.470">
    <property type="entry name" value="Helix hairpin bin"/>
    <property type="match status" value="1"/>
</dbReference>
<accession>A0A9D1CRY5</accession>
<dbReference type="PRINTS" id="PR01490">
    <property type="entry name" value="RTXTOXIND"/>
</dbReference>
<proteinExistence type="predicted"/>
<reference evidence="7" key="2">
    <citation type="journal article" date="2021" name="PeerJ">
        <title>Extensive microbial diversity within the chicken gut microbiome revealed by metagenomics and culture.</title>
        <authorList>
            <person name="Gilroy R."/>
            <person name="Ravi A."/>
            <person name="Getino M."/>
            <person name="Pursley I."/>
            <person name="Horton D.L."/>
            <person name="Alikhan N.F."/>
            <person name="Baker D."/>
            <person name="Gharbi K."/>
            <person name="Hall N."/>
            <person name="Watson M."/>
            <person name="Adriaenssens E.M."/>
            <person name="Foster-Nyarko E."/>
            <person name="Jarju S."/>
            <person name="Secka A."/>
            <person name="Antonio M."/>
            <person name="Oren A."/>
            <person name="Chaudhuri R.R."/>
            <person name="La Ragione R."/>
            <person name="Hildebrand F."/>
            <person name="Pallen M.J."/>
        </authorList>
    </citation>
    <scope>NUCLEOTIDE SEQUENCE</scope>
    <source>
        <strain evidence="7">ChiSxjej2B14-6234</strain>
    </source>
</reference>
<feature type="chain" id="PRO_5038649215" evidence="4">
    <location>
        <begin position="23"/>
        <end position="519"/>
    </location>
</feature>
<dbReference type="InterPro" id="IPR050465">
    <property type="entry name" value="UPF0194_transport"/>
</dbReference>
<sequence>MKKKGIAIIAVAAVAAAALLYGATRGGGTLTAASLNLEGAQVTRGDISATVHGTGTLEACEERDVYLQTGGRVETVWVEDGDAVEAGQLLFTLEDEDLRDQLRALEDELYQLELELSAAGIRDGSTTVRAPVGGRVKALRIDEGDDLETVQGQYGALMVISSDGRMNVTVPAQALEAGQEVRVHVDGKVEEGTVTSVADGQAVVTIRNDEYAAGETASVRLTSGEEVGTGALEVSKPVRITGVSGTVRRVSVEEGDEVDAGDTLFTLESGPVSLTLEERLLELEQKRRDVEAVRRDIENLQVRAPIAGTVDAVALYEGMSAQAGTVAATVLDATRMKVRLAVDELDIASVQPGQTAQVKLDALPGHTYQAVVDRVLPLGERTGEITRYDVLLYMDGQDGMLPQMSASGDIEVDSAQGTLLVPVAALQTVGEDYYVMRMPTDADLAGASVPRSQRANPFAQPDDAALLQSIAPQLMTPVQVGLVAGEQAQILSGLSEGDEVVLVRSGNSLLDTMMSMRSM</sequence>
<dbReference type="AlphaFoldDB" id="A0A9D1CRY5"/>
<evidence type="ECO:0000256" key="2">
    <source>
        <dbReference type="ARBA" id="ARBA00023054"/>
    </source>
</evidence>
<feature type="signal peptide" evidence="4">
    <location>
        <begin position="1"/>
        <end position="22"/>
    </location>
</feature>
<dbReference type="Gene3D" id="2.40.30.170">
    <property type="match status" value="1"/>
</dbReference>
<dbReference type="SUPFAM" id="SSF111369">
    <property type="entry name" value="HlyD-like secretion proteins"/>
    <property type="match status" value="2"/>
</dbReference>
<evidence type="ECO:0000259" key="5">
    <source>
        <dbReference type="Pfam" id="PF25954"/>
    </source>
</evidence>
<dbReference type="InterPro" id="IPR058647">
    <property type="entry name" value="BSH_CzcB-like"/>
</dbReference>
<dbReference type="Gene3D" id="2.40.50.100">
    <property type="match status" value="2"/>
</dbReference>
<feature type="domain" description="CusB-like beta-barrel" evidence="5">
    <location>
        <begin position="339"/>
        <end position="382"/>
    </location>
</feature>
<evidence type="ECO:0000256" key="3">
    <source>
        <dbReference type="SAM" id="Coils"/>
    </source>
</evidence>
<evidence type="ECO:0000313" key="7">
    <source>
        <dbReference type="EMBL" id="HIQ72004.1"/>
    </source>
</evidence>
<reference evidence="7" key="1">
    <citation type="submission" date="2020-10" db="EMBL/GenBank/DDBJ databases">
        <authorList>
            <person name="Gilroy R."/>
        </authorList>
    </citation>
    <scope>NUCLEOTIDE SEQUENCE</scope>
    <source>
        <strain evidence="7">ChiSxjej2B14-6234</strain>
    </source>
</reference>
<dbReference type="PANTHER" id="PTHR32347:SF23">
    <property type="entry name" value="BLL5650 PROTEIN"/>
    <property type="match status" value="1"/>
</dbReference>
<dbReference type="Pfam" id="PF25954">
    <property type="entry name" value="Beta-barrel_RND_2"/>
    <property type="match status" value="1"/>
</dbReference>
<evidence type="ECO:0000313" key="8">
    <source>
        <dbReference type="Proteomes" id="UP000886887"/>
    </source>
</evidence>
<dbReference type="InterPro" id="IPR058792">
    <property type="entry name" value="Beta-barrel_RND_2"/>
</dbReference>
<keyword evidence="2 3" id="KW-0175">Coiled coil</keyword>
<gene>
    <name evidence="7" type="ORF">IAB73_07350</name>
</gene>
<name>A0A9D1CRY5_9FIRM</name>
<evidence type="ECO:0000256" key="1">
    <source>
        <dbReference type="ARBA" id="ARBA00004196"/>
    </source>
</evidence>
<dbReference type="Proteomes" id="UP000886887">
    <property type="component" value="Unassembled WGS sequence"/>
</dbReference>
<comment type="subcellular location">
    <subcellularLocation>
        <location evidence="1">Cell envelope</location>
    </subcellularLocation>
</comment>
<organism evidence="7 8">
    <name type="scientific">Candidatus Onthenecus intestinigallinarum</name>
    <dbReference type="NCBI Taxonomy" id="2840875"/>
    <lineage>
        <taxon>Bacteria</taxon>
        <taxon>Bacillati</taxon>
        <taxon>Bacillota</taxon>
        <taxon>Clostridia</taxon>
        <taxon>Eubacteriales</taxon>
        <taxon>Candidatus Onthenecus</taxon>
    </lineage>
</organism>
<dbReference type="PANTHER" id="PTHR32347">
    <property type="entry name" value="EFFLUX SYSTEM COMPONENT YKNX-RELATED"/>
    <property type="match status" value="1"/>
</dbReference>